<feature type="domain" description="Major facilitator superfamily (MFS) profile" evidence="11">
    <location>
        <begin position="1"/>
        <end position="427"/>
    </location>
</feature>
<comment type="caution">
    <text evidence="12">The sequence shown here is derived from an EMBL/GenBank/DDBJ whole genome shotgun (WGS) entry which is preliminary data.</text>
</comment>
<dbReference type="CDD" id="cd17330">
    <property type="entry name" value="MFS_SLC46_TetA_like"/>
    <property type="match status" value="1"/>
</dbReference>
<dbReference type="GO" id="GO:0005739">
    <property type="term" value="C:mitochondrion"/>
    <property type="evidence" value="ECO:0007669"/>
    <property type="project" value="TreeGrafter"/>
</dbReference>
<dbReference type="Pfam" id="PF07690">
    <property type="entry name" value="MFS_1"/>
    <property type="match status" value="1"/>
</dbReference>
<dbReference type="SUPFAM" id="SSF103473">
    <property type="entry name" value="MFS general substrate transporter"/>
    <property type="match status" value="1"/>
</dbReference>
<evidence type="ECO:0000256" key="2">
    <source>
        <dbReference type="ARBA" id="ARBA00022448"/>
    </source>
</evidence>
<dbReference type="InterPro" id="IPR039206">
    <property type="entry name" value="MORF/ORRM1/DAG-like"/>
</dbReference>
<dbReference type="PROSITE" id="PS00216">
    <property type="entry name" value="SUGAR_TRANSPORT_1"/>
    <property type="match status" value="1"/>
</dbReference>
<evidence type="ECO:0000313" key="12">
    <source>
        <dbReference type="EMBL" id="KAJ6986647.1"/>
    </source>
</evidence>
<dbReference type="InterPro" id="IPR005829">
    <property type="entry name" value="Sugar_transporter_CS"/>
</dbReference>
<dbReference type="PANTHER" id="PTHR31346">
    <property type="entry name" value="MULTIPLE ORGANELLAR RNA EDITING FACTOR 2, CHLOROPLASTIC-RELATED-RELATED"/>
    <property type="match status" value="1"/>
</dbReference>
<evidence type="ECO:0000256" key="1">
    <source>
        <dbReference type="ARBA" id="ARBA00004141"/>
    </source>
</evidence>
<keyword evidence="7 9" id="KW-0472">Membrane</keyword>
<dbReference type="InterPro" id="IPR037045">
    <property type="entry name" value="S8pro/Inhibitor_I9_sf"/>
</dbReference>
<dbReference type="Pfam" id="PF21864">
    <property type="entry name" value="MORF_dom"/>
    <property type="match status" value="2"/>
</dbReference>
<keyword evidence="8" id="KW-0694">RNA-binding</keyword>
<dbReference type="GO" id="GO:0080156">
    <property type="term" value="P:mitochondrial mRNA modification"/>
    <property type="evidence" value="ECO:0007669"/>
    <property type="project" value="TreeGrafter"/>
</dbReference>
<dbReference type="InterPro" id="IPR020846">
    <property type="entry name" value="MFS_dom"/>
</dbReference>
<feature type="transmembrane region" description="Helical" evidence="9">
    <location>
        <begin position="280"/>
        <end position="299"/>
    </location>
</feature>
<keyword evidence="4 9" id="KW-0812">Transmembrane</keyword>
<keyword evidence="6 9" id="KW-1133">Transmembrane helix</keyword>
<dbReference type="GO" id="GO:0016554">
    <property type="term" value="P:cytidine to uridine editing"/>
    <property type="evidence" value="ECO:0007669"/>
    <property type="project" value="InterPro"/>
</dbReference>
<dbReference type="InterPro" id="IPR035979">
    <property type="entry name" value="RBD_domain_sf"/>
</dbReference>
<keyword evidence="3" id="KW-0507">mRNA processing</keyword>
<dbReference type="AlphaFoldDB" id="A0AAD6QC32"/>
<evidence type="ECO:0000256" key="8">
    <source>
        <dbReference type="PROSITE-ProRule" id="PRU00176"/>
    </source>
</evidence>
<feature type="transmembrane region" description="Helical" evidence="9">
    <location>
        <begin position="89"/>
        <end position="108"/>
    </location>
</feature>
<feature type="transmembrane region" description="Helical" evidence="9">
    <location>
        <begin position="249"/>
        <end position="268"/>
    </location>
</feature>
<name>A0AAD6QC32_9ROSI</name>
<dbReference type="InterPro" id="IPR012677">
    <property type="entry name" value="Nucleotide-bd_a/b_plait_sf"/>
</dbReference>
<dbReference type="GO" id="GO:0016020">
    <property type="term" value="C:membrane"/>
    <property type="evidence" value="ECO:0007669"/>
    <property type="project" value="UniProtKB-SubCell"/>
</dbReference>
<feature type="transmembrane region" description="Helical" evidence="9">
    <location>
        <begin position="151"/>
        <end position="170"/>
    </location>
</feature>
<dbReference type="Gene3D" id="1.20.1250.20">
    <property type="entry name" value="MFS general substrate transporter like domains"/>
    <property type="match status" value="1"/>
</dbReference>
<evidence type="ECO:0000259" key="11">
    <source>
        <dbReference type="PROSITE" id="PS50850"/>
    </source>
</evidence>
<dbReference type="InterPro" id="IPR011701">
    <property type="entry name" value="MFS"/>
</dbReference>
<keyword evidence="13" id="KW-1185">Reference proteome</keyword>
<accession>A0AAD6QC32</accession>
<feature type="transmembrane region" description="Helical" evidence="9">
    <location>
        <begin position="114"/>
        <end position="139"/>
    </location>
</feature>
<dbReference type="EMBL" id="JAQIZT010000008">
    <property type="protein sequence ID" value="KAJ6986647.1"/>
    <property type="molecule type" value="Genomic_DNA"/>
</dbReference>
<evidence type="ECO:0000256" key="7">
    <source>
        <dbReference type="ARBA" id="ARBA00023136"/>
    </source>
</evidence>
<comment type="subcellular location">
    <subcellularLocation>
        <location evidence="1">Membrane</location>
        <topology evidence="1">Multi-pass membrane protein</topology>
    </subcellularLocation>
</comment>
<evidence type="ECO:0000313" key="13">
    <source>
        <dbReference type="Proteomes" id="UP001164929"/>
    </source>
</evidence>
<dbReference type="SMART" id="SM00360">
    <property type="entry name" value="RRM"/>
    <property type="match status" value="1"/>
</dbReference>
<organism evidence="12 13">
    <name type="scientific">Populus alba x Populus x berolinensis</name>
    <dbReference type="NCBI Taxonomy" id="444605"/>
    <lineage>
        <taxon>Eukaryota</taxon>
        <taxon>Viridiplantae</taxon>
        <taxon>Streptophyta</taxon>
        <taxon>Embryophyta</taxon>
        <taxon>Tracheophyta</taxon>
        <taxon>Spermatophyta</taxon>
        <taxon>Magnoliopsida</taxon>
        <taxon>eudicotyledons</taxon>
        <taxon>Gunneridae</taxon>
        <taxon>Pentapetalae</taxon>
        <taxon>rosids</taxon>
        <taxon>fabids</taxon>
        <taxon>Malpighiales</taxon>
        <taxon>Salicaceae</taxon>
        <taxon>Saliceae</taxon>
        <taxon>Populus</taxon>
    </lineage>
</organism>
<evidence type="ECO:0000256" key="3">
    <source>
        <dbReference type="ARBA" id="ARBA00022664"/>
    </source>
</evidence>
<feature type="transmembrane region" description="Helical" evidence="9">
    <location>
        <begin position="365"/>
        <end position="383"/>
    </location>
</feature>
<protein>
    <submittedName>
        <fullName evidence="12">Uncharacterized protein</fullName>
    </submittedName>
</protein>
<feature type="domain" description="RRM" evidence="10">
    <location>
        <begin position="755"/>
        <end position="833"/>
    </location>
</feature>
<dbReference type="Proteomes" id="UP001164929">
    <property type="component" value="Chromosome 8"/>
</dbReference>
<keyword evidence="2" id="KW-0813">Transport</keyword>
<reference evidence="12" key="1">
    <citation type="journal article" date="2023" name="Mol. Ecol. Resour.">
        <title>Chromosome-level genome assembly of a triploid poplar Populus alba 'Berolinensis'.</title>
        <authorList>
            <person name="Chen S."/>
            <person name="Yu Y."/>
            <person name="Wang X."/>
            <person name="Wang S."/>
            <person name="Zhang T."/>
            <person name="Zhou Y."/>
            <person name="He R."/>
            <person name="Meng N."/>
            <person name="Wang Y."/>
            <person name="Liu W."/>
            <person name="Liu Z."/>
            <person name="Liu J."/>
            <person name="Guo Q."/>
            <person name="Huang H."/>
            <person name="Sederoff R.R."/>
            <person name="Wang G."/>
            <person name="Qu G."/>
            <person name="Chen S."/>
        </authorList>
    </citation>
    <scope>NUCLEOTIDE SEQUENCE</scope>
    <source>
        <strain evidence="12">SC-2020</strain>
    </source>
</reference>
<gene>
    <name evidence="12" type="ORF">NC653_020005</name>
</gene>
<dbReference type="InterPro" id="IPR000504">
    <property type="entry name" value="RRM_dom"/>
</dbReference>
<sequence length="847" mass="92911">MVFKDCVGGLKELRPLARLLLPLCFHWIAEEMTVSVLVDVVTSALCPGQTTCSEAIYISGLQQTVVGIFKMVVLPLLGQLADEYGRKPLLLITVSTSIFPFAVLAWNQSRGSVYVYYVLRTISFIISQGSIFCIAVAYAADIIEEGNRAAAFSWITGFFSASHVLGNLLARFLPEKYIFVVSIAFLIFSPVYMHFLLAETVERVPKRDRDSTFLTNIINVAHKRYESMRDAAAVVFESPTLRGISFVSFFYELGMSGISSVLLFYLKAVFGFNKNQYSEILSMVGIGAIFSQILVLPLLNPLVGEGGILSLALLASIAYGLLYGLAWASWVPYLSASFGAIYILVKPATYAIISKGSSSMNQGKTQGFVAGVQSIASFLSPLAMSPLTSWFLSSTAPFDCKGFSIIVASVSMMIALCFACLLKPDEKLSHDPEDEIEAPLLRETMETLSPSLSISSLTSISKKLPVKASSFKLYSPIKNKNHLKTLSLSSSSFISCISLSTKATTTSTCTPTSTKTNKHWMILMESPPKGVNSKPEIIDYYVKTLERVIGSEKDAQMCMYDSSCDTRFGFCCDVDEDASLELARLPGVISVRPDPDYNSAEKDYSLGVRLSTLSNPQIGSNLLFPAGNTKHWLVKIDKPAVGVVTKAQMVDYHAQILTKVMGNEKDAQMCIYHVSWQSNFGFCCELDEECAQELAGVPGVLSVQPDKNVESENKDYGGDHIINSADSSEASQITPVKTKKLFITASFVIDSRAWQSVFRAGLSFYTSEKTLRAAFEGFGELVEVKIIMDKISKRSKGYAFVEYRTEEAASAALKEMNGKIINGWMIVVDVAKSNPPRYSRGQPRPTA</sequence>
<dbReference type="GO" id="GO:0006397">
    <property type="term" value="P:mRNA processing"/>
    <property type="evidence" value="ECO:0007669"/>
    <property type="project" value="UniProtKB-KW"/>
</dbReference>
<evidence type="ECO:0000256" key="9">
    <source>
        <dbReference type="SAM" id="Phobius"/>
    </source>
</evidence>
<feature type="transmembrane region" description="Helical" evidence="9">
    <location>
        <begin position="176"/>
        <end position="197"/>
    </location>
</feature>
<evidence type="ECO:0000259" key="10">
    <source>
        <dbReference type="PROSITE" id="PS50102"/>
    </source>
</evidence>
<keyword evidence="5" id="KW-0809">Transit peptide</keyword>
<dbReference type="PROSITE" id="PS50102">
    <property type="entry name" value="RRM"/>
    <property type="match status" value="1"/>
</dbReference>
<dbReference type="Gene3D" id="3.30.70.80">
    <property type="entry name" value="Peptidase S8 propeptide/proteinase inhibitor I9"/>
    <property type="match status" value="2"/>
</dbReference>
<dbReference type="Pfam" id="PF00076">
    <property type="entry name" value="RRM_1"/>
    <property type="match status" value="1"/>
</dbReference>
<dbReference type="GO" id="GO:0022857">
    <property type="term" value="F:transmembrane transporter activity"/>
    <property type="evidence" value="ECO:0007669"/>
    <property type="project" value="InterPro"/>
</dbReference>
<feature type="transmembrane region" description="Helical" evidence="9">
    <location>
        <begin position="403"/>
        <end position="422"/>
    </location>
</feature>
<dbReference type="InterPro" id="IPR054059">
    <property type="entry name" value="MORF/ORRM1/DAG-like_MORF"/>
</dbReference>
<proteinExistence type="predicted"/>
<evidence type="ECO:0000256" key="5">
    <source>
        <dbReference type="ARBA" id="ARBA00022946"/>
    </source>
</evidence>
<dbReference type="InterPro" id="IPR036259">
    <property type="entry name" value="MFS_trans_sf"/>
</dbReference>
<dbReference type="PROSITE" id="PS50850">
    <property type="entry name" value="MFS"/>
    <property type="match status" value="1"/>
</dbReference>
<dbReference type="GO" id="GO:0003723">
    <property type="term" value="F:RNA binding"/>
    <property type="evidence" value="ECO:0007669"/>
    <property type="project" value="UniProtKB-UniRule"/>
</dbReference>
<dbReference type="PANTHER" id="PTHR31346:SF11">
    <property type="entry name" value="ORGANELLE RRM DOMAIN-CONTAINING PROTEIN 1, CHLOROPLASTIC"/>
    <property type="match status" value="1"/>
</dbReference>
<dbReference type="SUPFAM" id="SSF54928">
    <property type="entry name" value="RNA-binding domain, RBD"/>
    <property type="match status" value="1"/>
</dbReference>
<feature type="transmembrane region" description="Helical" evidence="9">
    <location>
        <begin position="306"/>
        <end position="327"/>
    </location>
</feature>
<evidence type="ECO:0000256" key="6">
    <source>
        <dbReference type="ARBA" id="ARBA00022989"/>
    </source>
</evidence>
<evidence type="ECO:0000256" key="4">
    <source>
        <dbReference type="ARBA" id="ARBA00022692"/>
    </source>
</evidence>
<dbReference type="Gene3D" id="3.30.70.330">
    <property type="match status" value="1"/>
</dbReference>